<name>A0A5N5PXG6_PANHP</name>
<comment type="caution">
    <text evidence="1">The sequence shown here is derived from an EMBL/GenBank/DDBJ whole genome shotgun (WGS) entry which is preliminary data.</text>
</comment>
<protein>
    <submittedName>
        <fullName evidence="1">Uncharacterized protein</fullName>
    </submittedName>
</protein>
<dbReference type="GO" id="GO:0034080">
    <property type="term" value="P:CENP-A containing chromatin assembly"/>
    <property type="evidence" value="ECO:0007669"/>
    <property type="project" value="InterPro"/>
</dbReference>
<dbReference type="GO" id="GO:0006355">
    <property type="term" value="P:regulation of DNA-templated transcription"/>
    <property type="evidence" value="ECO:0007669"/>
    <property type="project" value="InterPro"/>
</dbReference>
<dbReference type="AlphaFoldDB" id="A0A5N5PXG6"/>
<sequence>MKKSAWGVCPLEKALIKQKSSKTIPVKRSLQVEDKENTPVKRHTKDRNCSPLTGMKPMTPTAKTQAGNYKTSGTTVYALEAQQPQTETERMDFLRSKLEESLEALMKTRQELESLLPVEGNSELRSFLLMGPADLHTELKRHKELTSKVNFHVNATHMHDKWLQGPTQTGSSCEFLKNILSG</sequence>
<dbReference type="Proteomes" id="UP000327468">
    <property type="component" value="Chromosome 2"/>
</dbReference>
<accession>A0A5N5PXG6</accession>
<dbReference type="PANTHER" id="PTHR15581:SF0">
    <property type="entry name" value="CENTROMERE PROTEIN R"/>
    <property type="match status" value="1"/>
</dbReference>
<evidence type="ECO:0000313" key="1">
    <source>
        <dbReference type="EMBL" id="KAB5584329.1"/>
    </source>
</evidence>
<proteinExistence type="predicted"/>
<organism evidence="1 2">
    <name type="scientific">Pangasianodon hypophthalmus</name>
    <name type="common">Striped catfish</name>
    <name type="synonym">Helicophagus hypophthalmus</name>
    <dbReference type="NCBI Taxonomy" id="310915"/>
    <lineage>
        <taxon>Eukaryota</taxon>
        <taxon>Metazoa</taxon>
        <taxon>Chordata</taxon>
        <taxon>Craniata</taxon>
        <taxon>Vertebrata</taxon>
        <taxon>Euteleostomi</taxon>
        <taxon>Actinopterygii</taxon>
        <taxon>Neopterygii</taxon>
        <taxon>Teleostei</taxon>
        <taxon>Ostariophysi</taxon>
        <taxon>Siluriformes</taxon>
        <taxon>Pangasiidae</taxon>
        <taxon>Pangasianodon</taxon>
    </lineage>
</organism>
<dbReference type="PANTHER" id="PTHR15581">
    <property type="entry name" value="CENTROMERE PROTEIN R"/>
    <property type="match status" value="1"/>
</dbReference>
<dbReference type="EMBL" id="VFJC01000003">
    <property type="protein sequence ID" value="KAB5584329.1"/>
    <property type="molecule type" value="Genomic_DNA"/>
</dbReference>
<evidence type="ECO:0000313" key="2">
    <source>
        <dbReference type="Proteomes" id="UP000327468"/>
    </source>
</evidence>
<dbReference type="GO" id="GO:0005654">
    <property type="term" value="C:nucleoplasm"/>
    <property type="evidence" value="ECO:0007669"/>
    <property type="project" value="TreeGrafter"/>
</dbReference>
<reference evidence="1 2" key="1">
    <citation type="submission" date="2019-06" db="EMBL/GenBank/DDBJ databases">
        <title>A chromosome-scale genome assembly of the striped catfish, Pangasianodon hypophthalmus.</title>
        <authorList>
            <person name="Wen M."/>
            <person name="Zahm M."/>
            <person name="Roques C."/>
            <person name="Cabau C."/>
            <person name="Klopp C."/>
            <person name="Donnadieu C."/>
            <person name="Jouanno E."/>
            <person name="Avarre J.-C."/>
            <person name="Campet M."/>
            <person name="Ha T.T.T."/>
            <person name="Dugue R."/>
            <person name="Lampietro C."/>
            <person name="Louis A."/>
            <person name="Herpin A."/>
            <person name="Echchiki A."/>
            <person name="Berthelot C."/>
            <person name="Parey E."/>
            <person name="Roest-Crollius H."/>
            <person name="Braasch I."/>
            <person name="Postlethwait J."/>
            <person name="Bobe J."/>
            <person name="Montfort J."/>
            <person name="Bouchez O."/>
            <person name="Begum T."/>
            <person name="Schartl M."/>
            <person name="Guiguen Y."/>
        </authorList>
    </citation>
    <scope>NUCLEOTIDE SEQUENCE [LARGE SCALE GENOMIC DNA]</scope>
    <source>
        <strain evidence="1 2">Indonesia</strain>
        <tissue evidence="1">Blood</tissue>
    </source>
</reference>
<gene>
    <name evidence="1" type="ORF">PHYPO_G00106170</name>
</gene>
<keyword evidence="2" id="KW-1185">Reference proteome</keyword>
<dbReference type="Pfam" id="PF06729">
    <property type="entry name" value="CENP-R"/>
    <property type="match status" value="1"/>
</dbReference>
<dbReference type="InterPro" id="IPR009601">
    <property type="entry name" value="CENP-R"/>
</dbReference>